<dbReference type="AlphaFoldDB" id="A0A7W9YU86"/>
<accession>A0A7W9YU86</accession>
<reference evidence="2 3" key="1">
    <citation type="submission" date="2020-08" db="EMBL/GenBank/DDBJ databases">
        <title>Genomic Encyclopedia of Type Strains, Phase IV (KMG-IV): sequencing the most valuable type-strain genomes for metagenomic binning, comparative biology and taxonomic classification.</title>
        <authorList>
            <person name="Goeker M."/>
        </authorList>
    </citation>
    <scope>NUCLEOTIDE SEQUENCE [LARGE SCALE GENOMIC DNA]</scope>
    <source>
        <strain evidence="2 3">DSM 102134</strain>
    </source>
</reference>
<keyword evidence="1" id="KW-0472">Membrane</keyword>
<sequence length="104" mass="11365">MFIDEKRVARRFAFLRSPFSIAIAALAACVAMMLVLIEGPMGASELPVTFSAVQAFRPISAVLDPRLAFIVTISGFLLMAGGGFILSRRSFRDVLKAENERGRD</sequence>
<evidence type="ECO:0000313" key="3">
    <source>
        <dbReference type="Proteomes" id="UP000535501"/>
    </source>
</evidence>
<keyword evidence="1" id="KW-0812">Transmembrane</keyword>
<feature type="transmembrane region" description="Helical" evidence="1">
    <location>
        <begin position="67"/>
        <end position="86"/>
    </location>
</feature>
<comment type="caution">
    <text evidence="2">The sequence shown here is derived from an EMBL/GenBank/DDBJ whole genome shotgun (WGS) entry which is preliminary data.</text>
</comment>
<dbReference type="RefSeq" id="WP_077546717.1">
    <property type="nucleotide sequence ID" value="NZ_CANLQM010000001.1"/>
</dbReference>
<name>A0A7W9YU86_9HYPH</name>
<gene>
    <name evidence="2" type="ORF">HNQ75_000455</name>
</gene>
<protein>
    <submittedName>
        <fullName evidence="2">Uncharacterized protein</fullName>
    </submittedName>
</protein>
<evidence type="ECO:0000256" key="1">
    <source>
        <dbReference type="SAM" id="Phobius"/>
    </source>
</evidence>
<dbReference type="Proteomes" id="UP000535501">
    <property type="component" value="Unassembled WGS sequence"/>
</dbReference>
<proteinExistence type="predicted"/>
<dbReference type="PROSITE" id="PS51257">
    <property type="entry name" value="PROKAR_LIPOPROTEIN"/>
    <property type="match status" value="1"/>
</dbReference>
<keyword evidence="3" id="KW-1185">Reference proteome</keyword>
<keyword evidence="1" id="KW-1133">Transmembrane helix</keyword>
<organism evidence="2 3">
    <name type="scientific">Pseudorhizobium flavum</name>
    <dbReference type="NCBI Taxonomy" id="1335061"/>
    <lineage>
        <taxon>Bacteria</taxon>
        <taxon>Pseudomonadati</taxon>
        <taxon>Pseudomonadota</taxon>
        <taxon>Alphaproteobacteria</taxon>
        <taxon>Hyphomicrobiales</taxon>
        <taxon>Rhizobiaceae</taxon>
        <taxon>Rhizobium/Agrobacterium group</taxon>
        <taxon>Pseudorhizobium</taxon>
    </lineage>
</organism>
<dbReference type="EMBL" id="JACHEJ010000001">
    <property type="protein sequence ID" value="MBB6178512.1"/>
    <property type="molecule type" value="Genomic_DNA"/>
</dbReference>
<evidence type="ECO:0000313" key="2">
    <source>
        <dbReference type="EMBL" id="MBB6178512.1"/>
    </source>
</evidence>
<feature type="transmembrane region" description="Helical" evidence="1">
    <location>
        <begin position="12"/>
        <end position="37"/>
    </location>
</feature>